<comment type="caution">
    <text evidence="2">The sequence shown here is derived from an EMBL/GenBank/DDBJ whole genome shotgun (WGS) entry which is preliminary data.</text>
</comment>
<keyword evidence="1" id="KW-0732">Signal</keyword>
<dbReference type="Proteomes" id="UP001499843">
    <property type="component" value="Unassembled WGS sequence"/>
</dbReference>
<accession>A0ABN3CJD9</accession>
<evidence type="ECO:0000313" key="2">
    <source>
        <dbReference type="EMBL" id="GAA2209575.1"/>
    </source>
</evidence>
<feature type="chain" id="PRO_5046766439" evidence="1">
    <location>
        <begin position="29"/>
        <end position="111"/>
    </location>
</feature>
<evidence type="ECO:0000256" key="1">
    <source>
        <dbReference type="SAM" id="SignalP"/>
    </source>
</evidence>
<gene>
    <name evidence="2" type="ORF">GCM10009850_050330</name>
</gene>
<evidence type="ECO:0000313" key="3">
    <source>
        <dbReference type="Proteomes" id="UP001499843"/>
    </source>
</evidence>
<feature type="signal peptide" evidence="1">
    <location>
        <begin position="1"/>
        <end position="28"/>
    </location>
</feature>
<organism evidence="2 3">
    <name type="scientific">Nonomuraea monospora</name>
    <dbReference type="NCBI Taxonomy" id="568818"/>
    <lineage>
        <taxon>Bacteria</taxon>
        <taxon>Bacillati</taxon>
        <taxon>Actinomycetota</taxon>
        <taxon>Actinomycetes</taxon>
        <taxon>Streptosporangiales</taxon>
        <taxon>Streptosporangiaceae</taxon>
        <taxon>Nonomuraea</taxon>
    </lineage>
</organism>
<sequence length="111" mass="11261">MTRRVLTLSAAAIACLGAFAISAPAAQAAEVEVVHSPISLGDYCSAQVNSSSTIGFYNGSLACHRWSTTGTGTVHVGTGSASAACAYLYPGATYLSHAQATGQALLCRYSV</sequence>
<dbReference type="RefSeq" id="WP_344479049.1">
    <property type="nucleotide sequence ID" value="NZ_BAAAQX010000012.1"/>
</dbReference>
<dbReference type="EMBL" id="BAAAQX010000012">
    <property type="protein sequence ID" value="GAA2209575.1"/>
    <property type="molecule type" value="Genomic_DNA"/>
</dbReference>
<keyword evidence="3" id="KW-1185">Reference proteome</keyword>
<name>A0ABN3CJD9_9ACTN</name>
<reference evidence="2 3" key="1">
    <citation type="journal article" date="2019" name="Int. J. Syst. Evol. Microbiol.">
        <title>The Global Catalogue of Microorganisms (GCM) 10K type strain sequencing project: providing services to taxonomists for standard genome sequencing and annotation.</title>
        <authorList>
            <consortium name="The Broad Institute Genomics Platform"/>
            <consortium name="The Broad Institute Genome Sequencing Center for Infectious Disease"/>
            <person name="Wu L."/>
            <person name="Ma J."/>
        </authorList>
    </citation>
    <scope>NUCLEOTIDE SEQUENCE [LARGE SCALE GENOMIC DNA]</scope>
    <source>
        <strain evidence="2 3">JCM 16114</strain>
    </source>
</reference>
<protein>
    <submittedName>
        <fullName evidence="2">Uncharacterized protein</fullName>
    </submittedName>
</protein>
<proteinExistence type="predicted"/>
<dbReference type="PROSITE" id="PS51257">
    <property type="entry name" value="PROKAR_LIPOPROTEIN"/>
    <property type="match status" value="1"/>
</dbReference>